<protein>
    <submittedName>
        <fullName evidence="2">Uncharacterized protein</fullName>
    </submittedName>
</protein>
<dbReference type="Proteomes" id="UP000078240">
    <property type="component" value="Unassembled WGS sequence"/>
</dbReference>
<comment type="caution">
    <text evidence="2">The sequence shown here is derived from an EMBL/GenBank/DDBJ whole genome shotgun (WGS) entry which is preliminary data.</text>
</comment>
<evidence type="ECO:0000313" key="2">
    <source>
        <dbReference type="EMBL" id="OAQ75428.1"/>
    </source>
</evidence>
<reference evidence="2 3" key="1">
    <citation type="submission" date="2016-01" db="EMBL/GenBank/DDBJ databases">
        <title>Biosynthesis of antibiotic leucinostatins and their inhibition on Phytophthora in bio-control Purpureocillium lilacinum.</title>
        <authorList>
            <person name="Wang G."/>
            <person name="Liu Z."/>
            <person name="Lin R."/>
            <person name="Li E."/>
            <person name="Mao Z."/>
            <person name="Ling J."/>
            <person name="Yin W."/>
            <person name="Xie B."/>
        </authorList>
    </citation>
    <scope>NUCLEOTIDE SEQUENCE [LARGE SCALE GENOMIC DNA]</scope>
    <source>
        <strain evidence="2">PLBJ-1</strain>
    </source>
</reference>
<dbReference type="AlphaFoldDB" id="A0A179GD19"/>
<dbReference type="EMBL" id="LSBH01000008">
    <property type="protein sequence ID" value="OAQ75428.1"/>
    <property type="molecule type" value="Genomic_DNA"/>
</dbReference>
<feature type="region of interest" description="Disordered" evidence="1">
    <location>
        <begin position="188"/>
        <end position="228"/>
    </location>
</feature>
<feature type="region of interest" description="Disordered" evidence="1">
    <location>
        <begin position="82"/>
        <end position="168"/>
    </location>
</feature>
<proteinExistence type="predicted"/>
<feature type="compositionally biased region" description="Polar residues" evidence="1">
    <location>
        <begin position="132"/>
        <end position="141"/>
    </location>
</feature>
<evidence type="ECO:0000256" key="1">
    <source>
        <dbReference type="SAM" id="MobiDB-lite"/>
    </source>
</evidence>
<feature type="compositionally biased region" description="Polar residues" evidence="1">
    <location>
        <begin position="157"/>
        <end position="168"/>
    </location>
</feature>
<evidence type="ECO:0000313" key="3">
    <source>
        <dbReference type="Proteomes" id="UP000078240"/>
    </source>
</evidence>
<gene>
    <name evidence="2" type="ORF">VFPBJ_09401</name>
</gene>
<sequence length="317" mass="34305">MDGWAGMGSRQPAASRFVASSLSCAGRWRETGWDGMGCHGLGRETWAIRPGGRATRLVSGPYEVVGVPDGITARAPLVSLLAPRAGKAGRPASKREPAPTTTTTTATTPPPHSNPALGPLRLRARVTRAGSCRSSSNTTAFLETEPEPLPRARQRACNASPTPTNTNGNITYYPSSFLAGLPLTQPVAWPAAQRRRTRAPKPDGKSKKTARPPAQPTTTYSISAGPWGLPPATPGPGDDFITPPSVLYRTIPYARSKPAQQNAACFTWPIRLFIYTLRYRYSFLRVYSVDLDLVFFLLYKISVLYGLPELATRQKSP</sequence>
<feature type="compositionally biased region" description="Low complexity" evidence="1">
    <location>
        <begin position="98"/>
        <end position="107"/>
    </location>
</feature>
<organism evidence="2 3">
    <name type="scientific">Purpureocillium lilacinum</name>
    <name type="common">Paecilomyces lilacinus</name>
    <dbReference type="NCBI Taxonomy" id="33203"/>
    <lineage>
        <taxon>Eukaryota</taxon>
        <taxon>Fungi</taxon>
        <taxon>Dikarya</taxon>
        <taxon>Ascomycota</taxon>
        <taxon>Pezizomycotina</taxon>
        <taxon>Sordariomycetes</taxon>
        <taxon>Hypocreomycetidae</taxon>
        <taxon>Hypocreales</taxon>
        <taxon>Ophiocordycipitaceae</taxon>
        <taxon>Purpureocillium</taxon>
    </lineage>
</organism>
<accession>A0A179GD19</accession>
<name>A0A179GD19_PURLI</name>